<dbReference type="AlphaFoldDB" id="A0A562ZMF7"/>
<dbReference type="NCBIfam" id="TIGR00229">
    <property type="entry name" value="sensory_box"/>
    <property type="match status" value="1"/>
</dbReference>
<dbReference type="PROSITE" id="PS50112">
    <property type="entry name" value="PAS"/>
    <property type="match status" value="1"/>
</dbReference>
<dbReference type="PANTHER" id="PTHR44757">
    <property type="entry name" value="DIGUANYLATE CYCLASE DGCP"/>
    <property type="match status" value="1"/>
</dbReference>
<sequence>MGGIDHQQLIQAFGDAVVVSDPAGRIVLWNPAATRLFGFSQEEAMGQPLDLIIPERLRKRHNEGYDKTMATGETRYGTSLLKVPALHKDGRPLSIAFTVAMLTGPDGKVTGIAAVIRDETARFAEERALKGRVNELEAAAKAAS</sequence>
<proteinExistence type="predicted"/>
<name>A0A562ZMF7_9BURK</name>
<dbReference type="EMBL" id="VOBQ01000015">
    <property type="protein sequence ID" value="TWO69354.1"/>
    <property type="molecule type" value="Genomic_DNA"/>
</dbReference>
<organism evidence="2 3">
    <name type="scientific">Caenimonas sedimenti</name>
    <dbReference type="NCBI Taxonomy" id="2596921"/>
    <lineage>
        <taxon>Bacteria</taxon>
        <taxon>Pseudomonadati</taxon>
        <taxon>Pseudomonadota</taxon>
        <taxon>Betaproteobacteria</taxon>
        <taxon>Burkholderiales</taxon>
        <taxon>Comamonadaceae</taxon>
        <taxon>Caenimonas</taxon>
    </lineage>
</organism>
<dbReference type="PANTHER" id="PTHR44757:SF2">
    <property type="entry name" value="BIOFILM ARCHITECTURE MAINTENANCE PROTEIN MBAA"/>
    <property type="match status" value="1"/>
</dbReference>
<evidence type="ECO:0000313" key="2">
    <source>
        <dbReference type="EMBL" id="TWO69354.1"/>
    </source>
</evidence>
<gene>
    <name evidence="2" type="ORF">FN976_18865</name>
</gene>
<dbReference type="InterPro" id="IPR052155">
    <property type="entry name" value="Biofilm_reg_signaling"/>
</dbReference>
<dbReference type="Proteomes" id="UP000318199">
    <property type="component" value="Unassembled WGS sequence"/>
</dbReference>
<dbReference type="InterPro" id="IPR035965">
    <property type="entry name" value="PAS-like_dom_sf"/>
</dbReference>
<feature type="domain" description="PAS" evidence="1">
    <location>
        <begin position="8"/>
        <end position="72"/>
    </location>
</feature>
<dbReference type="SUPFAM" id="SSF55785">
    <property type="entry name" value="PYP-like sensor domain (PAS domain)"/>
    <property type="match status" value="1"/>
</dbReference>
<comment type="caution">
    <text evidence="2">The sequence shown here is derived from an EMBL/GenBank/DDBJ whole genome shotgun (WGS) entry which is preliminary data.</text>
</comment>
<dbReference type="Pfam" id="PF00989">
    <property type="entry name" value="PAS"/>
    <property type="match status" value="1"/>
</dbReference>
<dbReference type="Gene3D" id="3.30.450.20">
    <property type="entry name" value="PAS domain"/>
    <property type="match status" value="1"/>
</dbReference>
<dbReference type="CDD" id="cd00130">
    <property type="entry name" value="PAS"/>
    <property type="match status" value="1"/>
</dbReference>
<reference evidence="2 3" key="1">
    <citation type="submission" date="2019-07" db="EMBL/GenBank/DDBJ databases">
        <title>Caenimonas sedimenti sp. nov., isolated from activated sludge.</title>
        <authorList>
            <person name="Xu J."/>
        </authorList>
    </citation>
    <scope>NUCLEOTIDE SEQUENCE [LARGE SCALE GENOMIC DNA]</scope>
    <source>
        <strain evidence="2 3">HX-9-20</strain>
    </source>
</reference>
<protein>
    <submittedName>
        <fullName evidence="2">PAS domain S-box protein</fullName>
    </submittedName>
</protein>
<dbReference type="GO" id="GO:0006355">
    <property type="term" value="P:regulation of DNA-templated transcription"/>
    <property type="evidence" value="ECO:0007669"/>
    <property type="project" value="InterPro"/>
</dbReference>
<dbReference type="RefSeq" id="WP_145894613.1">
    <property type="nucleotide sequence ID" value="NZ_VOBQ01000015.1"/>
</dbReference>
<dbReference type="InterPro" id="IPR013767">
    <property type="entry name" value="PAS_fold"/>
</dbReference>
<accession>A0A562ZMF7</accession>
<evidence type="ECO:0000259" key="1">
    <source>
        <dbReference type="PROSITE" id="PS50112"/>
    </source>
</evidence>
<dbReference type="SMART" id="SM00091">
    <property type="entry name" value="PAS"/>
    <property type="match status" value="1"/>
</dbReference>
<evidence type="ECO:0000313" key="3">
    <source>
        <dbReference type="Proteomes" id="UP000318199"/>
    </source>
</evidence>
<dbReference type="OrthoDB" id="3687827at2"/>
<dbReference type="InterPro" id="IPR000014">
    <property type="entry name" value="PAS"/>
</dbReference>
<keyword evidence="3" id="KW-1185">Reference proteome</keyword>